<dbReference type="EMBL" id="QPJT01000016">
    <property type="protein sequence ID" value="RCX13774.1"/>
    <property type="molecule type" value="Genomic_DNA"/>
</dbReference>
<comment type="caution">
    <text evidence="1">The sequence shown here is derived from an EMBL/GenBank/DDBJ whole genome shotgun (WGS) entry which is preliminary data.</text>
</comment>
<reference evidence="1 2" key="1">
    <citation type="submission" date="2018-07" db="EMBL/GenBank/DDBJ databases">
        <title>Genomic Encyclopedia of Type Strains, Phase IV (KMG-IV): sequencing the most valuable type-strain genomes for metagenomic binning, comparative biology and taxonomic classification.</title>
        <authorList>
            <person name="Goeker M."/>
        </authorList>
    </citation>
    <scope>NUCLEOTIDE SEQUENCE [LARGE SCALE GENOMIC DNA]</scope>
    <source>
        <strain evidence="1 2">DSM 27016</strain>
    </source>
</reference>
<dbReference type="PROSITE" id="PS51257">
    <property type="entry name" value="PROKAR_LIPOPROTEIN"/>
    <property type="match status" value="1"/>
</dbReference>
<dbReference type="NCBIfam" id="TIGR04223">
    <property type="entry name" value="quorum_AgrD"/>
    <property type="match status" value="1"/>
</dbReference>
<gene>
    <name evidence="1" type="ORF">DFR58_1162</name>
</gene>
<proteinExistence type="predicted"/>
<evidence type="ECO:0000313" key="1">
    <source>
        <dbReference type="EMBL" id="RCX13774.1"/>
    </source>
</evidence>
<dbReference type="AlphaFoldDB" id="A0A369B237"/>
<protein>
    <submittedName>
        <fullName evidence="1">Cyclic lactone autoinducer peptide</fullName>
    </submittedName>
</protein>
<name>A0A369B237_9FIRM</name>
<accession>A0A369B237</accession>
<dbReference type="OrthoDB" id="2086468at2"/>
<dbReference type="Proteomes" id="UP000253034">
    <property type="component" value="Unassembled WGS sequence"/>
</dbReference>
<dbReference type="RefSeq" id="WP_114298414.1">
    <property type="nucleotide sequence ID" value="NZ_QPJT01000016.1"/>
</dbReference>
<sequence length="45" mass="4923">MKKRFYGVFSIVSGVLALIAALSAGCACGFYYYQPKVPKCLSENK</sequence>
<organism evidence="1 2">
    <name type="scientific">Anaerobacterium chartisolvens</name>
    <dbReference type="NCBI Taxonomy" id="1297424"/>
    <lineage>
        <taxon>Bacteria</taxon>
        <taxon>Bacillati</taxon>
        <taxon>Bacillota</taxon>
        <taxon>Clostridia</taxon>
        <taxon>Eubacteriales</taxon>
        <taxon>Oscillospiraceae</taxon>
        <taxon>Anaerobacterium</taxon>
    </lineage>
</organism>
<evidence type="ECO:0000313" key="2">
    <source>
        <dbReference type="Proteomes" id="UP000253034"/>
    </source>
</evidence>
<dbReference type="InterPro" id="IPR009229">
    <property type="entry name" value="AgrD"/>
</dbReference>
<keyword evidence="2" id="KW-1185">Reference proteome</keyword>